<evidence type="ECO:0000259" key="3">
    <source>
        <dbReference type="Pfam" id="PF18962"/>
    </source>
</evidence>
<name>B3QWU9_CHLT3</name>
<feature type="domain" description="Secretion system C-terminal sorting" evidence="3">
    <location>
        <begin position="538"/>
        <end position="613"/>
    </location>
</feature>
<feature type="region of interest" description="Disordered" evidence="1">
    <location>
        <begin position="38"/>
        <end position="67"/>
    </location>
</feature>
<reference evidence="4 5" key="1">
    <citation type="submission" date="2008-06" db="EMBL/GenBank/DDBJ databases">
        <title>Complete sequence of Chloroherpeton thalassium ATCC 35110.</title>
        <authorList>
            <consortium name="US DOE Joint Genome Institute"/>
            <person name="Lucas S."/>
            <person name="Copeland A."/>
            <person name="Lapidus A."/>
            <person name="Glavina del Rio T."/>
            <person name="Dalin E."/>
            <person name="Tice H."/>
            <person name="Bruce D."/>
            <person name="Goodwin L."/>
            <person name="Pitluck S."/>
            <person name="Schmutz J."/>
            <person name="Larimer F."/>
            <person name="Land M."/>
            <person name="Hauser L."/>
            <person name="Kyrpides N."/>
            <person name="Mikhailova N."/>
            <person name="Liu Z."/>
            <person name="Li T."/>
            <person name="Zhao F."/>
            <person name="Overmann J."/>
            <person name="Bryant D.A."/>
            <person name="Richardson P."/>
        </authorList>
    </citation>
    <scope>NUCLEOTIDE SEQUENCE [LARGE SCALE GENOMIC DNA]</scope>
    <source>
        <strain evidence="5">ATCC 35110 / GB-78</strain>
    </source>
</reference>
<evidence type="ECO:0000256" key="2">
    <source>
        <dbReference type="SAM" id="SignalP"/>
    </source>
</evidence>
<feature type="chain" id="PRO_5002795880" description="Secretion system C-terminal sorting domain-containing protein" evidence="2">
    <location>
        <begin position="36"/>
        <end position="616"/>
    </location>
</feature>
<gene>
    <name evidence="4" type="ordered locus">Ctha_0845</name>
</gene>
<dbReference type="Gene3D" id="2.60.40.10">
    <property type="entry name" value="Immunoglobulins"/>
    <property type="match status" value="1"/>
</dbReference>
<dbReference type="eggNOG" id="COG5184">
    <property type="taxonomic scope" value="Bacteria"/>
</dbReference>
<proteinExistence type="predicted"/>
<dbReference type="EMBL" id="CP001100">
    <property type="protein sequence ID" value="ACF13313.1"/>
    <property type="molecule type" value="Genomic_DNA"/>
</dbReference>
<dbReference type="NCBIfam" id="TIGR04183">
    <property type="entry name" value="Por_Secre_tail"/>
    <property type="match status" value="1"/>
</dbReference>
<dbReference type="HOGENOM" id="CLU_443271_0_0_10"/>
<feature type="signal peptide" evidence="2">
    <location>
        <begin position="1"/>
        <end position="35"/>
    </location>
</feature>
<feature type="compositionally biased region" description="Basic and acidic residues" evidence="1">
    <location>
        <begin position="42"/>
        <end position="53"/>
    </location>
</feature>
<dbReference type="KEGG" id="cts:Ctha_0845"/>
<organism evidence="4 5">
    <name type="scientific">Chloroherpeton thalassium (strain ATCC 35110 / GB-78)</name>
    <dbReference type="NCBI Taxonomy" id="517418"/>
    <lineage>
        <taxon>Bacteria</taxon>
        <taxon>Pseudomonadati</taxon>
        <taxon>Chlorobiota</taxon>
        <taxon>Chlorobiia</taxon>
        <taxon>Chlorobiales</taxon>
        <taxon>Chloroherpetonaceae</taxon>
        <taxon>Chloroherpeton</taxon>
    </lineage>
</organism>
<dbReference type="eggNOG" id="COG0823">
    <property type="taxonomic scope" value="Bacteria"/>
</dbReference>
<keyword evidence="2" id="KW-0732">Signal</keyword>
<protein>
    <recommendedName>
        <fullName evidence="3">Secretion system C-terminal sorting domain-containing protein</fullName>
    </recommendedName>
</protein>
<evidence type="ECO:0000313" key="4">
    <source>
        <dbReference type="EMBL" id="ACF13313.1"/>
    </source>
</evidence>
<dbReference type="STRING" id="517418.Ctha_0845"/>
<keyword evidence="5" id="KW-1185">Reference proteome</keyword>
<dbReference type="Proteomes" id="UP000001208">
    <property type="component" value="Chromosome"/>
</dbReference>
<accession>B3QWU9</accession>
<sequence>MNNFYKSIQLNSKNMKTLFYSLVILLILMASSVNAQTVKSTEGQKTESKEDKTSSLASKPTDGKTLPTAKSSEYFTEQFTGENLDIFDLGCRSLTFSPDGSGSYTYSTSSITNLPTTDYGTSISLGNDDSQPCALEDGKSIWLYGVEYTECFIGSNGYITFNIGETTSKSTLEKHFKKPRISMLFNDLSPNNGGEVYYNQLSDRLVITFVNVPEYGSYELNTFQSELYFDGKIVLSYLNICSLNSFIVGLSDGNGLPSDFLETDFVVTDVASGVLEFSAGNTDSHSHEAVGITVQFTTPNSSSLILSISRIDAIPSIVNALPSGIQGLYSRYWAVEASETLDGKYDITLDLTGLSGMSCSSLYMLKREVTLMEGTPFPLEWIKVEDLGGTIDQSNCPTSITISGLDAFSEFVVARAEDSELPVELTSFRGSSTSDGVRLQWQTASEQDNAGFILYRNGLEIASYENTNALVGQGTTSSATNYAMTDEEVTVGETYTYKIQSVDLSGTQHDCETPVTVTVQAIENTESQPTTYALKQNYPNPFNPTTNIEFSLKQAGKVTFQVFDILGRVVYKSVLQGKAGENTPIQFSGDGLNSGVYFYQVSANGFSSTKKMMLLK</sequence>
<evidence type="ECO:0000256" key="1">
    <source>
        <dbReference type="SAM" id="MobiDB-lite"/>
    </source>
</evidence>
<dbReference type="InterPro" id="IPR026444">
    <property type="entry name" value="Secre_tail"/>
</dbReference>
<dbReference type="Pfam" id="PF18962">
    <property type="entry name" value="Por_Secre_tail"/>
    <property type="match status" value="1"/>
</dbReference>
<dbReference type="AlphaFoldDB" id="B3QWU9"/>
<evidence type="ECO:0000313" key="5">
    <source>
        <dbReference type="Proteomes" id="UP000001208"/>
    </source>
</evidence>
<dbReference type="InterPro" id="IPR013783">
    <property type="entry name" value="Ig-like_fold"/>
</dbReference>